<dbReference type="EMBL" id="JAUEDK010000008">
    <property type="protein sequence ID" value="MDN0074585.1"/>
    <property type="molecule type" value="Genomic_DNA"/>
</dbReference>
<reference evidence="1" key="1">
    <citation type="submission" date="2023-06" db="EMBL/GenBank/DDBJ databases">
        <authorList>
            <person name="Zhang S."/>
        </authorList>
    </citation>
    <scope>NUCLEOTIDE SEQUENCE</scope>
    <source>
        <strain evidence="1">SG2303</strain>
    </source>
</reference>
<dbReference type="Proteomes" id="UP001168540">
    <property type="component" value="Unassembled WGS sequence"/>
</dbReference>
<keyword evidence="2" id="KW-1185">Reference proteome</keyword>
<organism evidence="1 2">
    <name type="scientific">Crenobacter oryzisoli</name>
    <dbReference type="NCBI Taxonomy" id="3056844"/>
    <lineage>
        <taxon>Bacteria</taxon>
        <taxon>Pseudomonadati</taxon>
        <taxon>Pseudomonadota</taxon>
        <taxon>Betaproteobacteria</taxon>
        <taxon>Neisseriales</taxon>
        <taxon>Neisseriaceae</taxon>
        <taxon>Crenobacter</taxon>
    </lineage>
</organism>
<proteinExistence type="predicted"/>
<name>A0ABT7XLG0_9NEIS</name>
<evidence type="ECO:0000313" key="1">
    <source>
        <dbReference type="EMBL" id="MDN0074585.1"/>
    </source>
</evidence>
<evidence type="ECO:0000313" key="2">
    <source>
        <dbReference type="Proteomes" id="UP001168540"/>
    </source>
</evidence>
<accession>A0ABT7XLG0</accession>
<dbReference type="RefSeq" id="WP_289829156.1">
    <property type="nucleotide sequence ID" value="NZ_JAUEDK010000008.1"/>
</dbReference>
<dbReference type="Pfam" id="PF11739">
    <property type="entry name" value="YdbH-like"/>
    <property type="match status" value="1"/>
</dbReference>
<comment type="caution">
    <text evidence="1">The sequence shown here is derived from an EMBL/GenBank/DDBJ whole genome shotgun (WGS) entry which is preliminary data.</text>
</comment>
<sequence length="873" mass="93692">MGSRLAFVRRYGRWLIALALLPLLGLLIAVVLAYEQGIRVESLGWHDGLELTQWQRLQSGCVSAMGSRLRITGWYPLTIAMTDMHLPKCPTAPKELSPPPWTPPFDLSIAALTVPGLPPIAVVIHQREQRWHAQARHRHSQATAVYDRPSGRWSAQGQLQAADIAPQLLGALNVTGKGGWLPHRLEGALQAEGQQLGYAGQPQRGSVRLEAALAAKQWRVNAALGAPLAVGGGWRLEAGHALRASGSLDGVQSLNLNMLATGPQGNVRLALNTEGGNVARGQGSLALAGAELAGTVPIRWNRQELTLLPAAVQLPAGLRLRWPRPLVLPLALAGSSSISAELQYQELRFDTVDSRLSWQQARWSWQGRLELAGRAGGHELTGTWQGHIDAAGLSGDPASLTIKGPELMVTLRLPVADLHPPRWSTQAQFNGRYRHFPVSGVLSAGYAAGRWAGVVDGRSKLPFYTQGGELAVASPWYGKEGQWFLDSGSRITIAKGLIATTLLKPMSVTAATPLRIGPKGVFGTLQISADGAVGSRWILPNVAGQLTVAGRQGKARLSLPAWQSELTMTATMARSSQRTGAQGTVTLTAPLSATMSRGLGVTLQKGMLNGQGRWQWQDHWRLQGDIAVSGLTLNWGSVLASDGNGAAHIELDQNGVTLTSIGPITLAELGIGTQVRNAHMTVQSDLSTWHFTDVYAEVLGGIMSAASLQWPSQQYQTVAVSHLDLAQVAALQNDPNPTVQLAGRVGGNLPLQLMKDDLALRDGFISNEGPVSLKILPSAGISSMGQSNQAVQLALDTLSNLAIHDFHARLNMKPDGWLDAAVTIKGRNPQQNSLPVVLNYSHRENVLELLRSLRIGDELARRAMHRKPAEGLR</sequence>
<gene>
    <name evidence="1" type="ORF">QU481_06710</name>
</gene>
<protein>
    <submittedName>
        <fullName evidence="1">YdbH domain-containing protein</fullName>
    </submittedName>
</protein>
<dbReference type="InterPro" id="IPR021730">
    <property type="entry name" value="YdbH"/>
</dbReference>